<reference evidence="2" key="1">
    <citation type="journal article" date="2015" name="Genome Announc.">
        <title>Draft Genome Sequence of Tolypothrix boutellei Strain VB521301.</title>
        <authorList>
            <person name="Chandrababunaidu M.M."/>
            <person name="Singh D."/>
            <person name="Sen D."/>
            <person name="Bhan S."/>
            <person name="Das S."/>
            <person name="Gupta A."/>
            <person name="Adhikary S.P."/>
            <person name="Tripathy S."/>
        </authorList>
    </citation>
    <scope>NUCLEOTIDE SEQUENCE</scope>
    <source>
        <strain evidence="2">VB521301</strain>
    </source>
</reference>
<accession>A0A0C1RPC5</accession>
<evidence type="ECO:0000256" key="1">
    <source>
        <dbReference type="SAM" id="MobiDB-lite"/>
    </source>
</evidence>
<feature type="compositionally biased region" description="Acidic residues" evidence="1">
    <location>
        <begin position="151"/>
        <end position="162"/>
    </location>
</feature>
<organism evidence="2">
    <name type="scientific">Tolypothrix bouteillei VB521301</name>
    <dbReference type="NCBI Taxonomy" id="1479485"/>
    <lineage>
        <taxon>Bacteria</taxon>
        <taxon>Bacillati</taxon>
        <taxon>Cyanobacteriota</taxon>
        <taxon>Cyanophyceae</taxon>
        <taxon>Nostocales</taxon>
        <taxon>Tolypothrichaceae</taxon>
        <taxon>Tolypothrix</taxon>
    </lineage>
</organism>
<sequence length="178" mass="19366">MPRKKDLAESVMLTVIRKKSTLEGKVLEYLKESEEGGSDLAMAAIMLRHKPYYLRKVGVPQEELRSCVLDAIADLEAEIVKLKRAFGMEGLAQVVLVQPYNGVPSINAPLATANIVPPKESFFGSNESESVEAPVANEVSVLAKLEEEDLDDDNGFFDDDSDVIPPGSIEGDAGFRLA</sequence>
<dbReference type="EMBL" id="JHEG02000001">
    <property type="protein sequence ID" value="KIE13865.1"/>
    <property type="molecule type" value="Genomic_DNA"/>
</dbReference>
<gene>
    <name evidence="2" type="ORF">DA73_0200235</name>
</gene>
<proteinExistence type="predicted"/>
<evidence type="ECO:0000313" key="2">
    <source>
        <dbReference type="EMBL" id="KIE13865.1"/>
    </source>
</evidence>
<protein>
    <submittedName>
        <fullName evidence="2">Uncharacterized protein</fullName>
    </submittedName>
</protein>
<name>A0A0C1RPC5_9CYAN</name>
<comment type="caution">
    <text evidence="2">The sequence shown here is derived from an EMBL/GenBank/DDBJ whole genome shotgun (WGS) entry which is preliminary data.</text>
</comment>
<feature type="region of interest" description="Disordered" evidence="1">
    <location>
        <begin position="151"/>
        <end position="178"/>
    </location>
</feature>
<dbReference type="OrthoDB" id="484023at2"/>
<dbReference type="AlphaFoldDB" id="A0A0C1RPC5"/>